<keyword evidence="2" id="KW-1185">Reference proteome</keyword>
<dbReference type="OrthoDB" id="5767052at2"/>
<dbReference type="EMBL" id="LHPI01000001">
    <property type="protein sequence ID" value="KOO09094.1"/>
    <property type="molecule type" value="Genomic_DNA"/>
</dbReference>
<dbReference type="STRING" id="171383.AKJ31_01645"/>
<dbReference type="Proteomes" id="UP000037530">
    <property type="component" value="Unassembled WGS sequence"/>
</dbReference>
<evidence type="ECO:0000313" key="1">
    <source>
        <dbReference type="EMBL" id="KOO09094.1"/>
    </source>
</evidence>
<evidence type="ECO:0008006" key="3">
    <source>
        <dbReference type="Google" id="ProtNLM"/>
    </source>
</evidence>
<name>A0A0M0I473_9VIBR</name>
<comment type="caution">
    <text evidence="1">The sequence shown here is derived from an EMBL/GenBank/DDBJ whole genome shotgun (WGS) entry which is preliminary data.</text>
</comment>
<dbReference type="InterPro" id="IPR016875">
    <property type="entry name" value="UCP028200"/>
</dbReference>
<dbReference type="PROSITE" id="PS51257">
    <property type="entry name" value="PROKAR_LIPOPROTEIN"/>
    <property type="match status" value="1"/>
</dbReference>
<reference evidence="2" key="1">
    <citation type="submission" date="2015-08" db="EMBL/GenBank/DDBJ databases">
        <title>Vibrio galatheae sp. nov., a novel member of the Vibrionaceae family isolated from the Solomon Islands.</title>
        <authorList>
            <person name="Giubergia S."/>
            <person name="Machado H."/>
            <person name="Mateiu R.V."/>
            <person name="Gram L."/>
        </authorList>
    </citation>
    <scope>NUCLEOTIDE SEQUENCE [LARGE SCALE GENOMIC DNA]</scope>
    <source>
        <strain evidence="2">DSM 19134</strain>
    </source>
</reference>
<dbReference type="Pfam" id="PF19795">
    <property type="entry name" value="DUF6279"/>
    <property type="match status" value="1"/>
</dbReference>
<organism evidence="1 2">
    <name type="scientific">Vibrio hepatarius</name>
    <dbReference type="NCBI Taxonomy" id="171383"/>
    <lineage>
        <taxon>Bacteria</taxon>
        <taxon>Pseudomonadati</taxon>
        <taxon>Pseudomonadota</taxon>
        <taxon>Gammaproteobacteria</taxon>
        <taxon>Vibrionales</taxon>
        <taxon>Vibrionaceae</taxon>
        <taxon>Vibrio</taxon>
        <taxon>Vibrio oreintalis group</taxon>
    </lineage>
</organism>
<dbReference type="AlphaFoldDB" id="A0A0M0I473"/>
<dbReference type="RefSeq" id="WP_053407346.1">
    <property type="nucleotide sequence ID" value="NZ_DAIPHI010000011.1"/>
</dbReference>
<evidence type="ECO:0000313" key="2">
    <source>
        <dbReference type="Proteomes" id="UP000037530"/>
    </source>
</evidence>
<proteinExistence type="predicted"/>
<dbReference type="PIRSF" id="PIRSF028200">
    <property type="entry name" value="UCP028200"/>
    <property type="match status" value="1"/>
</dbReference>
<protein>
    <recommendedName>
        <fullName evidence="3">Lipoprotein</fullName>
    </recommendedName>
</protein>
<accession>A0A0M0I473</accession>
<dbReference type="PATRIC" id="fig|171383.3.peg.339"/>
<gene>
    <name evidence="1" type="ORF">AKJ31_01645</name>
</gene>
<sequence>MKRWGIVSVICLLLLGCSTKLVYDNLDWILIEYVEDFVELDDNQETQISDKLQVLSEWHKSEEIPNYIQHLDELIALDPHTFTLKELHQQQDKFRRHSERLLERIEPEVFEIAQQLSDEQTEELMSNIRVRHTRYKKRTLARTEQEQREKYAERIEENLDDWFGSVTDEQQALIAQWSQELMITAPDWIEHQTKMRIQINDLLAKRSDKGYFESKLNQMLFNSESFFDDGLQQKLQFNKQVNDRYLVQILHSTTPKQIKFYRQELQDWKEIALDIK</sequence>